<comment type="caution">
    <text evidence="4">The sequence shown here is derived from an EMBL/GenBank/DDBJ whole genome shotgun (WGS) entry which is preliminary data.</text>
</comment>
<dbReference type="GO" id="GO:0051607">
    <property type="term" value="P:defense response to virus"/>
    <property type="evidence" value="ECO:0007669"/>
    <property type="project" value="UniProtKB-KW"/>
</dbReference>
<feature type="region of interest" description="Disordered" evidence="2">
    <location>
        <begin position="246"/>
        <end position="266"/>
    </location>
</feature>
<evidence type="ECO:0000313" key="4">
    <source>
        <dbReference type="EMBL" id="RMX01954.1"/>
    </source>
</evidence>
<dbReference type="EMBL" id="RDQL01000002">
    <property type="protein sequence ID" value="RMX01954.1"/>
    <property type="molecule type" value="Genomic_DNA"/>
</dbReference>
<evidence type="ECO:0000259" key="3">
    <source>
        <dbReference type="Pfam" id="PF03787"/>
    </source>
</evidence>
<dbReference type="PANTHER" id="PTHR39965:SF1">
    <property type="entry name" value="CRISPR SYSTEM CMR SUBUNIT CMR6"/>
    <property type="match status" value="1"/>
</dbReference>
<evidence type="ECO:0000313" key="5">
    <source>
        <dbReference type="Proteomes" id="UP000267035"/>
    </source>
</evidence>
<feature type="compositionally biased region" description="Polar residues" evidence="2">
    <location>
        <begin position="256"/>
        <end position="266"/>
    </location>
</feature>
<accession>A0A3M6QFS3</accession>
<feature type="domain" description="CRISPR type III-associated protein" evidence="3">
    <location>
        <begin position="127"/>
        <end position="334"/>
    </location>
</feature>
<proteinExistence type="predicted"/>
<dbReference type="Pfam" id="PF03787">
    <property type="entry name" value="RAMPs"/>
    <property type="match status" value="1"/>
</dbReference>
<organism evidence="4 5">
    <name type="scientific">Allofranklinella schreckenbergeri</name>
    <dbReference type="NCBI Taxonomy" id="1076744"/>
    <lineage>
        <taxon>Bacteria</taxon>
        <taxon>Pseudomonadati</taxon>
        <taxon>Pseudomonadota</taxon>
        <taxon>Betaproteobacteria</taxon>
        <taxon>Burkholderiales</taxon>
        <taxon>Comamonadaceae</taxon>
        <taxon>Allofranklinella</taxon>
    </lineage>
</organism>
<dbReference type="Proteomes" id="UP000267035">
    <property type="component" value="Unassembled WGS sequence"/>
</dbReference>
<dbReference type="AlphaFoldDB" id="A0A3M6QFS3"/>
<sequence>MAAPDGRCPRNAVRRKYTMPIAAVPSYLGKDFSSSSPALRFGMYLPLWGVNRRTDQLLWTKSDIDHQARGPRREEREVKLDNKNNALQQACKLSDSDKKAMQALAKRQSLLAQATAHVLTLDAIATAPFTTGLGNEHPLENGFAFLPPYGLPYLPGSGIKGVLRQAARELASGEWESGHGWSKDKRYAIQANGQRAELSMLDALFGLESKDGDALHVRGVLSFWDAIPQVPGDHLHVEVMTPHQSHYYQQKKGRQTGDSTSPHDSGQPTPICFLTLPPLTRFVFHVQCDVAHLKRLAPELAENDRWKQAMTAAFEHAFAWLGFGAKTAVGYGAMQIDPAVLKPREREAAAQREQAEREAAEQQRKAALEALSPVDREIQECLDARKDRNLGEIPTLKLELKRGRWQGEMKRQIASRLRDLMQAAKKWKEQSHAKKPEKDGDYQDTLLVKSWIEGK</sequence>
<keyword evidence="5" id="KW-1185">Reference proteome</keyword>
<keyword evidence="1" id="KW-0051">Antiviral defense</keyword>
<name>A0A3M6QFS3_9BURK</name>
<evidence type="ECO:0000256" key="2">
    <source>
        <dbReference type="SAM" id="MobiDB-lite"/>
    </source>
</evidence>
<dbReference type="InterPro" id="IPR005537">
    <property type="entry name" value="RAMP_III_fam"/>
</dbReference>
<reference evidence="4 5" key="1">
    <citation type="submission" date="2018-10" db="EMBL/GenBank/DDBJ databases">
        <title>Comamonadaceae CDC group NO-1 genome sequencing and assembly.</title>
        <authorList>
            <person name="Bernier A.-M."/>
            <person name="Bernard K."/>
        </authorList>
    </citation>
    <scope>NUCLEOTIDE SEQUENCE [LARGE SCALE GENOMIC DNA]</scope>
    <source>
        <strain evidence="4 5">NML161473</strain>
    </source>
</reference>
<dbReference type="PANTHER" id="PTHR39965">
    <property type="entry name" value="CRISPR SYSTEM CMR SUBUNIT CMR6"/>
    <property type="match status" value="1"/>
</dbReference>
<dbReference type="InterPro" id="IPR010172">
    <property type="entry name" value="CRISPR-assoc_prot_TM1791"/>
</dbReference>
<evidence type="ECO:0000256" key="1">
    <source>
        <dbReference type="ARBA" id="ARBA00023118"/>
    </source>
</evidence>
<protein>
    <submittedName>
        <fullName evidence="4">Type III-B CRISPR module RAMP protein Cmr6</fullName>
    </submittedName>
</protein>
<gene>
    <name evidence="4" type="primary">cmr6</name>
    <name evidence="4" type="ORF">EBQ25_01495</name>
</gene>
<dbReference type="NCBIfam" id="TIGR01898">
    <property type="entry name" value="cas_TM1791_cmr6"/>
    <property type="match status" value="1"/>
</dbReference>